<dbReference type="Pfam" id="PF17917">
    <property type="entry name" value="RT_RNaseH"/>
    <property type="match status" value="1"/>
</dbReference>
<dbReference type="InterPro" id="IPR041373">
    <property type="entry name" value="RT_RNaseH"/>
</dbReference>
<evidence type="ECO:0000256" key="1">
    <source>
        <dbReference type="ARBA" id="ARBA00022679"/>
    </source>
</evidence>
<organism evidence="8 9">
    <name type="scientific">Piedraia hortae CBS 480.64</name>
    <dbReference type="NCBI Taxonomy" id="1314780"/>
    <lineage>
        <taxon>Eukaryota</taxon>
        <taxon>Fungi</taxon>
        <taxon>Dikarya</taxon>
        <taxon>Ascomycota</taxon>
        <taxon>Pezizomycotina</taxon>
        <taxon>Dothideomycetes</taxon>
        <taxon>Dothideomycetidae</taxon>
        <taxon>Capnodiales</taxon>
        <taxon>Piedraiaceae</taxon>
        <taxon>Piedraia</taxon>
    </lineage>
</organism>
<sequence>MAFQDSRPIAVLSKGLSAAERNYNTSERELLAWMPRASPVSQIARQGYQTIEATFAELGKPFAP</sequence>
<keyword evidence="5" id="KW-0378">Hydrolase</keyword>
<evidence type="ECO:0000259" key="7">
    <source>
        <dbReference type="Pfam" id="PF17917"/>
    </source>
</evidence>
<name>A0A6A7BWX0_9PEZI</name>
<gene>
    <name evidence="8" type="ORF">K470DRAFT_271277</name>
</gene>
<keyword evidence="1" id="KW-0808">Transferase</keyword>
<protein>
    <recommendedName>
        <fullName evidence="7">Reverse transcriptase RNase H-like domain-containing protein</fullName>
    </recommendedName>
</protein>
<evidence type="ECO:0000256" key="6">
    <source>
        <dbReference type="ARBA" id="ARBA00022918"/>
    </source>
</evidence>
<dbReference type="EMBL" id="MU005989">
    <property type="protein sequence ID" value="KAF2859704.1"/>
    <property type="molecule type" value="Genomic_DNA"/>
</dbReference>
<evidence type="ECO:0000313" key="9">
    <source>
        <dbReference type="Proteomes" id="UP000799421"/>
    </source>
</evidence>
<dbReference type="AlphaFoldDB" id="A0A6A7BWX0"/>
<evidence type="ECO:0000256" key="4">
    <source>
        <dbReference type="ARBA" id="ARBA00022759"/>
    </source>
</evidence>
<dbReference type="GO" id="GO:0004519">
    <property type="term" value="F:endonuclease activity"/>
    <property type="evidence" value="ECO:0007669"/>
    <property type="project" value="UniProtKB-KW"/>
</dbReference>
<reference evidence="8" key="1">
    <citation type="journal article" date="2020" name="Stud. Mycol.">
        <title>101 Dothideomycetes genomes: a test case for predicting lifestyles and emergence of pathogens.</title>
        <authorList>
            <person name="Haridas S."/>
            <person name="Albert R."/>
            <person name="Binder M."/>
            <person name="Bloem J."/>
            <person name="Labutti K."/>
            <person name="Salamov A."/>
            <person name="Andreopoulos B."/>
            <person name="Baker S."/>
            <person name="Barry K."/>
            <person name="Bills G."/>
            <person name="Bluhm B."/>
            <person name="Cannon C."/>
            <person name="Castanera R."/>
            <person name="Culley D."/>
            <person name="Daum C."/>
            <person name="Ezra D."/>
            <person name="Gonzalez J."/>
            <person name="Henrissat B."/>
            <person name="Kuo A."/>
            <person name="Liang C."/>
            <person name="Lipzen A."/>
            <person name="Lutzoni F."/>
            <person name="Magnuson J."/>
            <person name="Mondo S."/>
            <person name="Nolan M."/>
            <person name="Ohm R."/>
            <person name="Pangilinan J."/>
            <person name="Park H.-J."/>
            <person name="Ramirez L."/>
            <person name="Alfaro M."/>
            <person name="Sun H."/>
            <person name="Tritt A."/>
            <person name="Yoshinaga Y."/>
            <person name="Zwiers L.-H."/>
            <person name="Turgeon B."/>
            <person name="Goodwin S."/>
            <person name="Spatafora J."/>
            <person name="Crous P."/>
            <person name="Grigoriev I."/>
        </authorList>
    </citation>
    <scope>NUCLEOTIDE SEQUENCE</scope>
    <source>
        <strain evidence="8">CBS 480.64</strain>
    </source>
</reference>
<keyword evidence="9" id="KW-1185">Reference proteome</keyword>
<evidence type="ECO:0000313" key="8">
    <source>
        <dbReference type="EMBL" id="KAF2859704.1"/>
    </source>
</evidence>
<evidence type="ECO:0000256" key="3">
    <source>
        <dbReference type="ARBA" id="ARBA00022722"/>
    </source>
</evidence>
<dbReference type="OrthoDB" id="427924at2759"/>
<keyword evidence="2" id="KW-0548">Nucleotidyltransferase</keyword>
<dbReference type="GO" id="GO:0016787">
    <property type="term" value="F:hydrolase activity"/>
    <property type="evidence" value="ECO:0007669"/>
    <property type="project" value="UniProtKB-KW"/>
</dbReference>
<feature type="domain" description="Reverse transcriptase RNase H-like" evidence="7">
    <location>
        <begin position="6"/>
        <end position="34"/>
    </location>
</feature>
<accession>A0A6A7BWX0</accession>
<keyword evidence="3" id="KW-0540">Nuclease</keyword>
<proteinExistence type="predicted"/>
<evidence type="ECO:0000256" key="2">
    <source>
        <dbReference type="ARBA" id="ARBA00022695"/>
    </source>
</evidence>
<dbReference type="Proteomes" id="UP000799421">
    <property type="component" value="Unassembled WGS sequence"/>
</dbReference>
<keyword evidence="4" id="KW-0255">Endonuclease</keyword>
<evidence type="ECO:0000256" key="5">
    <source>
        <dbReference type="ARBA" id="ARBA00022801"/>
    </source>
</evidence>
<dbReference type="GO" id="GO:0003964">
    <property type="term" value="F:RNA-directed DNA polymerase activity"/>
    <property type="evidence" value="ECO:0007669"/>
    <property type="project" value="UniProtKB-KW"/>
</dbReference>
<keyword evidence="6" id="KW-0695">RNA-directed DNA polymerase</keyword>